<comment type="similarity">
    <text evidence="1">Belongs to the carbohydrate kinase PfkB family.</text>
</comment>
<keyword evidence="2 6" id="KW-0808">Transferase</keyword>
<dbReference type="PROSITE" id="PS00583">
    <property type="entry name" value="PFKB_KINASES_1"/>
    <property type="match status" value="1"/>
</dbReference>
<dbReference type="RefSeq" id="WP_344417337.1">
    <property type="nucleotide sequence ID" value="NZ_BAAANN010000009.1"/>
</dbReference>
<proteinExistence type="inferred from homology"/>
<evidence type="ECO:0000259" key="7">
    <source>
        <dbReference type="Pfam" id="PF00294"/>
    </source>
</evidence>
<dbReference type="Gene3D" id="3.40.1190.20">
    <property type="match status" value="1"/>
</dbReference>
<keyword evidence="3" id="KW-0547">Nucleotide-binding</keyword>
<evidence type="ECO:0000313" key="8">
    <source>
        <dbReference type="EMBL" id="GAA1955512.1"/>
    </source>
</evidence>
<dbReference type="PIRSF" id="PIRSF000535">
    <property type="entry name" value="1PFK/6PFK/LacC"/>
    <property type="match status" value="1"/>
</dbReference>
<evidence type="ECO:0000256" key="4">
    <source>
        <dbReference type="ARBA" id="ARBA00022777"/>
    </source>
</evidence>
<dbReference type="Pfam" id="PF00294">
    <property type="entry name" value="PfkB"/>
    <property type="match status" value="1"/>
</dbReference>
<gene>
    <name evidence="8" type="ORF">GCM10009754_26490</name>
</gene>
<evidence type="ECO:0000256" key="5">
    <source>
        <dbReference type="ARBA" id="ARBA00022840"/>
    </source>
</evidence>
<comment type="caution">
    <text evidence="8">The sequence shown here is derived from an EMBL/GenBank/DDBJ whole genome shotgun (WGS) entry which is preliminary data.</text>
</comment>
<dbReference type="InterPro" id="IPR017583">
    <property type="entry name" value="Tagatose/fructose_Pkinase"/>
</dbReference>
<dbReference type="CDD" id="cd01164">
    <property type="entry name" value="FruK_PfkB_like"/>
    <property type="match status" value="1"/>
</dbReference>
<dbReference type="InterPro" id="IPR029056">
    <property type="entry name" value="Ribokinase-like"/>
</dbReference>
<organism evidence="8 9">
    <name type="scientific">Amycolatopsis minnesotensis</name>
    <dbReference type="NCBI Taxonomy" id="337894"/>
    <lineage>
        <taxon>Bacteria</taxon>
        <taxon>Bacillati</taxon>
        <taxon>Actinomycetota</taxon>
        <taxon>Actinomycetes</taxon>
        <taxon>Pseudonocardiales</taxon>
        <taxon>Pseudonocardiaceae</taxon>
        <taxon>Amycolatopsis</taxon>
    </lineage>
</organism>
<dbReference type="PANTHER" id="PTHR46566:SF5">
    <property type="entry name" value="1-PHOSPHOFRUCTOKINASE"/>
    <property type="match status" value="1"/>
</dbReference>
<dbReference type="Proteomes" id="UP001501116">
    <property type="component" value="Unassembled WGS sequence"/>
</dbReference>
<dbReference type="SUPFAM" id="SSF53613">
    <property type="entry name" value="Ribokinase-like"/>
    <property type="match status" value="1"/>
</dbReference>
<dbReference type="NCBIfam" id="TIGR03168">
    <property type="entry name" value="1-PFK"/>
    <property type="match status" value="1"/>
</dbReference>
<evidence type="ECO:0000256" key="3">
    <source>
        <dbReference type="ARBA" id="ARBA00022741"/>
    </source>
</evidence>
<protein>
    <submittedName>
        <fullName evidence="8">1-phosphofructokinase family hexose kinase</fullName>
    </submittedName>
</protein>
<dbReference type="InterPro" id="IPR002173">
    <property type="entry name" value="Carboh/pur_kinase_PfkB_CS"/>
</dbReference>
<evidence type="ECO:0000256" key="6">
    <source>
        <dbReference type="PIRNR" id="PIRNR000535"/>
    </source>
</evidence>
<evidence type="ECO:0000256" key="1">
    <source>
        <dbReference type="ARBA" id="ARBA00010688"/>
    </source>
</evidence>
<dbReference type="PROSITE" id="PS00584">
    <property type="entry name" value="PFKB_KINASES_2"/>
    <property type="match status" value="1"/>
</dbReference>
<sequence length="307" mass="30832">MIVTVTPNAALDVTYRVPRLVPGAAHRASAVESRAGGKGVNVARVLHALGAPTRALGIAGGHDGAAVVRDLAEAGIVHEFTEVDAGSRRTTTILSTVDETVTLISEPGPALSEQDWARFAASVGAAARGASVLVCSGSLPGGVPVSAYADLLRGVEVPTVLDTSGPALLAGLSARPSVVKPNLTELREVTGIGDPLRAAEELRRAGAGAVVASLGAEGMLAVADGGSWLARPSRALTGNTTGAGDAAVAGIALELAKGAPGWPAVLRRAVALSAAAVLGPLAGDFDIEHYRREHDAVEVDHATGTDD</sequence>
<name>A0ABP5C3F7_9PSEU</name>
<dbReference type="PANTHER" id="PTHR46566">
    <property type="entry name" value="1-PHOSPHOFRUCTOKINASE-RELATED"/>
    <property type="match status" value="1"/>
</dbReference>
<dbReference type="EMBL" id="BAAANN010000009">
    <property type="protein sequence ID" value="GAA1955512.1"/>
    <property type="molecule type" value="Genomic_DNA"/>
</dbReference>
<dbReference type="InterPro" id="IPR011611">
    <property type="entry name" value="PfkB_dom"/>
</dbReference>
<keyword evidence="5" id="KW-0067">ATP-binding</keyword>
<evidence type="ECO:0000256" key="2">
    <source>
        <dbReference type="ARBA" id="ARBA00022679"/>
    </source>
</evidence>
<feature type="domain" description="Carbohydrate kinase PfkB" evidence="7">
    <location>
        <begin position="12"/>
        <end position="281"/>
    </location>
</feature>
<reference evidence="9" key="1">
    <citation type="journal article" date="2019" name="Int. J. Syst. Evol. Microbiol.">
        <title>The Global Catalogue of Microorganisms (GCM) 10K type strain sequencing project: providing services to taxonomists for standard genome sequencing and annotation.</title>
        <authorList>
            <consortium name="The Broad Institute Genomics Platform"/>
            <consortium name="The Broad Institute Genome Sequencing Center for Infectious Disease"/>
            <person name="Wu L."/>
            <person name="Ma J."/>
        </authorList>
    </citation>
    <scope>NUCLEOTIDE SEQUENCE [LARGE SCALE GENOMIC DNA]</scope>
    <source>
        <strain evidence="9">JCM 14545</strain>
    </source>
</reference>
<accession>A0ABP5C3F7</accession>
<keyword evidence="9" id="KW-1185">Reference proteome</keyword>
<evidence type="ECO:0000313" key="9">
    <source>
        <dbReference type="Proteomes" id="UP001501116"/>
    </source>
</evidence>
<keyword evidence="4" id="KW-0418">Kinase</keyword>